<accession>A0ABX1SA89</accession>
<feature type="domain" description="SAF" evidence="1">
    <location>
        <begin position="19"/>
        <end position="81"/>
    </location>
</feature>
<keyword evidence="3" id="KW-1185">Reference proteome</keyword>
<comment type="caution">
    <text evidence="2">The sequence shown here is derived from an EMBL/GenBank/DDBJ whole genome shotgun (WGS) entry which is preliminary data.</text>
</comment>
<gene>
    <name evidence="2" type="primary">cpaB</name>
    <name evidence="2" type="ORF">HF526_14315</name>
</gene>
<protein>
    <submittedName>
        <fullName evidence="2">Flp pilus assembly protein CpaB</fullName>
    </submittedName>
</protein>
<evidence type="ECO:0000259" key="1">
    <source>
        <dbReference type="SMART" id="SM00858"/>
    </source>
</evidence>
<organism evidence="2 3">
    <name type="scientific">Pseudonocardia acidicola</name>
    <dbReference type="NCBI Taxonomy" id="2724939"/>
    <lineage>
        <taxon>Bacteria</taxon>
        <taxon>Bacillati</taxon>
        <taxon>Actinomycetota</taxon>
        <taxon>Actinomycetes</taxon>
        <taxon>Pseudonocardiales</taxon>
        <taxon>Pseudonocardiaceae</taxon>
        <taxon>Pseudonocardia</taxon>
    </lineage>
</organism>
<dbReference type="CDD" id="cd11614">
    <property type="entry name" value="SAF_CpaB_FlgA_like"/>
    <property type="match status" value="1"/>
</dbReference>
<dbReference type="SMART" id="SM00858">
    <property type="entry name" value="SAF"/>
    <property type="match status" value="1"/>
</dbReference>
<dbReference type="Proteomes" id="UP000820669">
    <property type="component" value="Unassembled WGS sequence"/>
</dbReference>
<dbReference type="NCBIfam" id="TIGR03177">
    <property type="entry name" value="pilus_cpaB"/>
    <property type="match status" value="1"/>
</dbReference>
<evidence type="ECO:0000313" key="2">
    <source>
        <dbReference type="EMBL" id="NMH98471.1"/>
    </source>
</evidence>
<evidence type="ECO:0000313" key="3">
    <source>
        <dbReference type="Proteomes" id="UP000820669"/>
    </source>
</evidence>
<reference evidence="2 3" key="1">
    <citation type="submission" date="2020-04" db="EMBL/GenBank/DDBJ databases">
        <authorList>
            <person name="Klaysubun C."/>
            <person name="Duangmal K."/>
            <person name="Lipun K."/>
        </authorList>
    </citation>
    <scope>NUCLEOTIDE SEQUENCE [LARGE SCALE GENOMIC DNA]</scope>
    <source>
        <strain evidence="2 3">K10HN5</strain>
    </source>
</reference>
<dbReference type="InterPro" id="IPR017592">
    <property type="entry name" value="Pilus_assmbl_Flp-typ_CpaB"/>
</dbReference>
<sequence>MLAVLALVLALSPRADGGVGLLVAARDLAAGSTLRTEDLAVRQWPADLVPAGALRDPEQADGRMLAGAARAGEPITDLRLAGAELAVRATGSPDAATVPIRLADAGVAGLLTPGSTVDVVMAGPSADEPVVLASRAVVLAVLPPETGPGISPGGRGRLVLVALPRESATRVAAAALSEQVALTLR</sequence>
<dbReference type="EMBL" id="JAAXLA010000023">
    <property type="protein sequence ID" value="NMH98471.1"/>
    <property type="molecule type" value="Genomic_DNA"/>
</dbReference>
<dbReference type="InterPro" id="IPR013974">
    <property type="entry name" value="SAF"/>
</dbReference>
<dbReference type="Pfam" id="PF08666">
    <property type="entry name" value="SAF"/>
    <property type="match status" value="1"/>
</dbReference>
<proteinExistence type="predicted"/>
<name>A0ABX1SA89_9PSEU</name>